<dbReference type="GO" id="GO:0051083">
    <property type="term" value="P:'de novo' cotranslational protein folding"/>
    <property type="evidence" value="ECO:0007669"/>
    <property type="project" value="TreeGrafter"/>
</dbReference>
<dbReference type="GO" id="GO:0042162">
    <property type="term" value="F:telomeric DNA binding"/>
    <property type="evidence" value="ECO:0007669"/>
    <property type="project" value="TreeGrafter"/>
</dbReference>
<evidence type="ECO:0000313" key="3">
    <source>
        <dbReference type="EMBL" id="KAJ3213156.1"/>
    </source>
</evidence>
<organism evidence="3 4">
    <name type="scientific">Clydaea vesicula</name>
    <dbReference type="NCBI Taxonomy" id="447962"/>
    <lineage>
        <taxon>Eukaryota</taxon>
        <taxon>Fungi</taxon>
        <taxon>Fungi incertae sedis</taxon>
        <taxon>Chytridiomycota</taxon>
        <taxon>Chytridiomycota incertae sedis</taxon>
        <taxon>Chytridiomycetes</taxon>
        <taxon>Lobulomycetales</taxon>
        <taxon>Lobulomycetaceae</taxon>
        <taxon>Clydaea</taxon>
    </lineage>
</organism>
<dbReference type="GO" id="GO:0005829">
    <property type="term" value="C:cytosol"/>
    <property type="evidence" value="ECO:0007669"/>
    <property type="project" value="TreeGrafter"/>
</dbReference>
<dbReference type="PANTHER" id="PTHR15830:SF10">
    <property type="entry name" value="TELOMERE LENGTH REGULATION PROTEIN TEL2 HOMOLOG"/>
    <property type="match status" value="1"/>
</dbReference>
<dbReference type="GO" id="GO:0051879">
    <property type="term" value="F:Hsp90 protein binding"/>
    <property type="evidence" value="ECO:0007669"/>
    <property type="project" value="TreeGrafter"/>
</dbReference>
<dbReference type="Pfam" id="PF10193">
    <property type="entry name" value="Telomere_reg-2"/>
    <property type="match status" value="1"/>
</dbReference>
<evidence type="ECO:0000313" key="4">
    <source>
        <dbReference type="Proteomes" id="UP001211065"/>
    </source>
</evidence>
<dbReference type="Gene3D" id="1.25.40.720">
    <property type="entry name" value="Telomere length regulation protein 2, C-terminal domain"/>
    <property type="match status" value="2"/>
</dbReference>
<dbReference type="InterPro" id="IPR038528">
    <property type="entry name" value="TEL2_C_sf"/>
</dbReference>
<comment type="caution">
    <text evidence="3">The sequence shown here is derived from an EMBL/GenBank/DDBJ whole genome shotgun (WGS) entry which is preliminary data.</text>
</comment>
<dbReference type="InterPro" id="IPR051970">
    <property type="entry name" value="TEL2_Regulation"/>
</dbReference>
<sequence>MSNILEFSDKDCQKTLNSIININDDNHKKIISNITSCLKTMNLRNFLKKENIQLLISIPERTSQYNPPPILTKNVYGNWLATQLLNYLIECKNDNDLDLENFSELITKMLRVGYHEILVNSWFYKLRSAFLLTEDNYLKKNWFQIMKSLGARELDKFVTTFVYKLKDGNMDKSSICNDVQYLSFFLGGLEVDLQSVFNVIPELSFILGHKLLLNFPFNSIRISRILMEFIKTSNLKDFISPEECLKRLIKTWSDPNFIHHSSDKQHLIICSNILLFISNLRKEDFVQWIGSSYVSGVQHYLECGADRIRIRGMVLTEQFAKFNPTDEKLDFELKVTAEVEELRKLLIPLNEVVNGKVVDDAFEEKSQTENFLSEDLFEYSTKVPLSEKINPLGDSDDEDEFIPYEINVKNELEITPPKHLLECLSYIKSSENPEKIEAGLVNMSGLLRKAKKLDLDSYCGEICLTLHLLQDNFELKDFNRLKVENLVSCLVMNPLVSSRYLIEQFYHRNQSIIQRVEILKAISLAAWEMGSLEFQNSSTQNFVDSIVKKEISHIGKTIRKSSNINKKKKTYKNEFGPIASNYFFFPLVASFDSQNVGFNIFTDDDTLMVFENFIKTLSVILGASKNTIQCRQICREFFKLLKSLKFSNLLNTSSKIPKNVQIAILNGFLVCLDILDKSIVEKVLGDLSELFYWAVNLYQYSEDFEIKKISLTVGLTIQKINNSFQEEFFKEVEY</sequence>
<protein>
    <submittedName>
        <fullName evidence="3">TEL2, telomere maintenance protein 2</fullName>
    </submittedName>
</protein>
<feature type="domain" description="Telomere length regulation protein conserved" evidence="2">
    <location>
        <begin position="417"/>
        <end position="526"/>
    </location>
</feature>
<dbReference type="AlphaFoldDB" id="A0AAD5TWU1"/>
<reference evidence="3" key="1">
    <citation type="submission" date="2020-05" db="EMBL/GenBank/DDBJ databases">
        <title>Phylogenomic resolution of chytrid fungi.</title>
        <authorList>
            <person name="Stajich J.E."/>
            <person name="Amses K."/>
            <person name="Simmons R."/>
            <person name="Seto K."/>
            <person name="Myers J."/>
            <person name="Bonds A."/>
            <person name="Quandt C.A."/>
            <person name="Barry K."/>
            <person name="Liu P."/>
            <person name="Grigoriev I."/>
            <person name="Longcore J.E."/>
            <person name="James T.Y."/>
        </authorList>
    </citation>
    <scope>NUCLEOTIDE SEQUENCE</scope>
    <source>
        <strain evidence="3">JEL0476</strain>
    </source>
</reference>
<accession>A0AAD5TWU1</accession>
<dbReference type="InterPro" id="IPR019337">
    <property type="entry name" value="Telomere_length_regulation_dom"/>
</dbReference>
<keyword evidence="4" id="KW-1185">Reference proteome</keyword>
<comment type="similarity">
    <text evidence="1">Belongs to the TEL2 family.</text>
</comment>
<evidence type="ECO:0000259" key="2">
    <source>
        <dbReference type="Pfam" id="PF10193"/>
    </source>
</evidence>
<proteinExistence type="inferred from homology"/>
<name>A0AAD5TWU1_9FUNG</name>
<dbReference type="EMBL" id="JADGJW010000741">
    <property type="protein sequence ID" value="KAJ3213156.1"/>
    <property type="molecule type" value="Genomic_DNA"/>
</dbReference>
<dbReference type="PANTHER" id="PTHR15830">
    <property type="entry name" value="TELOMERE LENGTH REGULATION PROTEIN TEL2 FAMILY MEMBER"/>
    <property type="match status" value="1"/>
</dbReference>
<dbReference type="Proteomes" id="UP001211065">
    <property type="component" value="Unassembled WGS sequence"/>
</dbReference>
<evidence type="ECO:0000256" key="1">
    <source>
        <dbReference type="ARBA" id="ARBA00006133"/>
    </source>
</evidence>
<gene>
    <name evidence="3" type="primary">TELO2</name>
    <name evidence="3" type="ORF">HK099_007552</name>
</gene>